<dbReference type="GO" id="GO:0005886">
    <property type="term" value="C:plasma membrane"/>
    <property type="evidence" value="ECO:0007669"/>
    <property type="project" value="TreeGrafter"/>
</dbReference>
<dbReference type="PANTHER" id="PTHR32063">
    <property type="match status" value="1"/>
</dbReference>
<name>A0A250KQN3_9GAMM</name>
<evidence type="ECO:0000256" key="1">
    <source>
        <dbReference type="SAM" id="Phobius"/>
    </source>
</evidence>
<feature type="transmembrane region" description="Helical" evidence="1">
    <location>
        <begin position="882"/>
        <end position="906"/>
    </location>
</feature>
<dbReference type="Gene3D" id="1.20.1640.10">
    <property type="entry name" value="Multidrug efflux transporter AcrB transmembrane domain"/>
    <property type="match status" value="2"/>
</dbReference>
<keyword evidence="1" id="KW-1133">Transmembrane helix</keyword>
<proteinExistence type="predicted"/>
<dbReference type="Gene3D" id="3.30.2090.10">
    <property type="entry name" value="Multidrug efflux transporter AcrB TolC docking domain, DN and DC subdomains"/>
    <property type="match status" value="2"/>
</dbReference>
<dbReference type="Gene3D" id="3.30.70.1430">
    <property type="entry name" value="Multidrug efflux transporter AcrB pore domain"/>
    <property type="match status" value="2"/>
</dbReference>
<keyword evidence="1" id="KW-0472">Membrane</keyword>
<dbReference type="PANTHER" id="PTHR32063:SF14">
    <property type="entry name" value="BLL4319 PROTEIN"/>
    <property type="match status" value="1"/>
</dbReference>
<dbReference type="KEGG" id="mmai:sS8_2029"/>
<dbReference type="InterPro" id="IPR001036">
    <property type="entry name" value="Acrflvin-R"/>
</dbReference>
<dbReference type="Gene3D" id="3.30.70.1320">
    <property type="entry name" value="Multidrug efflux transporter AcrB pore domain like"/>
    <property type="match status" value="1"/>
</dbReference>
<dbReference type="SUPFAM" id="SSF82714">
    <property type="entry name" value="Multidrug efflux transporter AcrB TolC docking domain, DN and DC subdomains"/>
    <property type="match status" value="2"/>
</dbReference>
<dbReference type="RefSeq" id="WP_119629483.1">
    <property type="nucleotide sequence ID" value="NZ_AP017928.1"/>
</dbReference>
<feature type="transmembrane region" description="Helical" evidence="1">
    <location>
        <begin position="360"/>
        <end position="380"/>
    </location>
</feature>
<feature type="transmembrane region" description="Helical" evidence="1">
    <location>
        <begin position="334"/>
        <end position="353"/>
    </location>
</feature>
<reference evidence="2 3" key="1">
    <citation type="submission" date="2016-12" db="EMBL/GenBank/DDBJ databases">
        <title>Genome sequencing of Methylocaldum marinum.</title>
        <authorList>
            <person name="Takeuchi M."/>
            <person name="Kamagata Y."/>
            <person name="Hiraoka S."/>
            <person name="Oshima K."/>
            <person name="Hattori M."/>
            <person name="Iwasaki W."/>
        </authorList>
    </citation>
    <scope>NUCLEOTIDE SEQUENCE [LARGE SCALE GENOMIC DNA]</scope>
    <source>
        <strain evidence="2 3">S8</strain>
    </source>
</reference>
<evidence type="ECO:0000313" key="3">
    <source>
        <dbReference type="Proteomes" id="UP000266313"/>
    </source>
</evidence>
<feature type="transmembrane region" description="Helical" evidence="1">
    <location>
        <begin position="986"/>
        <end position="1009"/>
    </location>
</feature>
<dbReference type="PRINTS" id="PR00702">
    <property type="entry name" value="ACRIFLAVINRP"/>
</dbReference>
<feature type="transmembrane region" description="Helical" evidence="1">
    <location>
        <begin position="953"/>
        <end position="974"/>
    </location>
</feature>
<dbReference type="InterPro" id="IPR027463">
    <property type="entry name" value="AcrB_DN_DC_subdom"/>
</dbReference>
<protein>
    <submittedName>
        <fullName evidence="2">Transporter, AcrB/AcrD/AcrF family protein</fullName>
    </submittedName>
</protein>
<feature type="transmembrane region" description="Helical" evidence="1">
    <location>
        <begin position="856"/>
        <end position="875"/>
    </location>
</feature>
<feature type="transmembrane region" description="Helical" evidence="1">
    <location>
        <begin position="463"/>
        <end position="486"/>
    </location>
</feature>
<keyword evidence="1" id="KW-0812">Transmembrane</keyword>
<dbReference type="Pfam" id="PF00873">
    <property type="entry name" value="ACR_tran"/>
    <property type="match status" value="1"/>
</dbReference>
<gene>
    <name evidence="2" type="ORF">sS8_2029</name>
</gene>
<feature type="transmembrane region" description="Helical" evidence="1">
    <location>
        <begin position="526"/>
        <end position="546"/>
    </location>
</feature>
<feature type="transmembrane region" description="Helical" evidence="1">
    <location>
        <begin position="431"/>
        <end position="451"/>
    </location>
</feature>
<organism evidence="2 3">
    <name type="scientific">Methylocaldum marinum</name>
    <dbReference type="NCBI Taxonomy" id="1432792"/>
    <lineage>
        <taxon>Bacteria</taxon>
        <taxon>Pseudomonadati</taxon>
        <taxon>Pseudomonadota</taxon>
        <taxon>Gammaproteobacteria</taxon>
        <taxon>Methylococcales</taxon>
        <taxon>Methylococcaceae</taxon>
        <taxon>Methylocaldum</taxon>
    </lineage>
</organism>
<dbReference type="AlphaFoldDB" id="A0A250KQN3"/>
<feature type="transmembrane region" description="Helical" evidence="1">
    <location>
        <begin position="386"/>
        <end position="410"/>
    </location>
</feature>
<feature type="transmembrane region" description="Helical" evidence="1">
    <location>
        <begin position="12"/>
        <end position="31"/>
    </location>
</feature>
<dbReference type="GO" id="GO:0042910">
    <property type="term" value="F:xenobiotic transmembrane transporter activity"/>
    <property type="evidence" value="ECO:0007669"/>
    <property type="project" value="TreeGrafter"/>
</dbReference>
<dbReference type="Gene3D" id="3.30.70.1440">
    <property type="entry name" value="Multidrug efflux transporter AcrB pore domain"/>
    <property type="match status" value="1"/>
</dbReference>
<dbReference type="OrthoDB" id="9758297at2"/>
<feature type="transmembrane region" description="Helical" evidence="1">
    <location>
        <begin position="912"/>
        <end position="932"/>
    </location>
</feature>
<keyword evidence="3" id="KW-1185">Reference proteome</keyword>
<dbReference type="SUPFAM" id="SSF82866">
    <property type="entry name" value="Multidrug efflux transporter AcrB transmembrane domain"/>
    <property type="match status" value="2"/>
</dbReference>
<dbReference type="Proteomes" id="UP000266313">
    <property type="component" value="Chromosome"/>
</dbReference>
<dbReference type="EMBL" id="AP017928">
    <property type="protein sequence ID" value="BBA33983.1"/>
    <property type="molecule type" value="Genomic_DNA"/>
</dbReference>
<dbReference type="SUPFAM" id="SSF82693">
    <property type="entry name" value="Multidrug efflux transporter AcrB pore domain, PN1, PN2, PC1 and PC2 subdomains"/>
    <property type="match status" value="3"/>
</dbReference>
<accession>A0A250KQN3</accession>
<evidence type="ECO:0000313" key="2">
    <source>
        <dbReference type="EMBL" id="BBA33983.1"/>
    </source>
</evidence>
<sequence length="1023" mass="110868">MGGFTDLFIKRPVLASVISLVILMLGLRSILTLNVREYPETYSSVITISTPYFGADAELVRGFITTPLEQAIATAEGIDYLESTSVQGTSTIRARLLLNYDPNAAVAQIITKINQVRNRLPPGSEDPIVTVTPGEPTAAMYIAFYSEVLERNQVTDYLNRAVRPRLETLIGVQEAPVLGGQTVAMRVWLDPKRMAAFRVTSTDVRAALEANNFIAAVGSTKGPMLSISLDAATNLHSVEEFERLVVREDNGALIRLRDVADVSLGAESYNTSVYFDGVPGVFIAVEAAPTANTLDVAASVREVFPDIQRQLPAGIRGVIVYDSTDFIRDSMREVLVSLAEALTIVTGVIYLFLGSARAALVPAVAMPLSLVGSLFLILVMGFTLNLLTLLALILAIGMVVDDGIVIVENVHRHMEEGKSRFEATLESGRELAAPIVAMNIVVVAVYAPIGFMTGLTGNLFTEFAFTVVGATLISGVVGLTLSFMLCSKLLRRETGKRGLSRRVDAGFGWVAERYGRLLHATLEQRGLVLLFGGVVLVACFFLYTAAEDELAPTEDQGFLIVQATADPNVSIDYLERWTGRVGEIIQGFDATDHSFVINGVAPGGGGVGSAYQAFAGMSMKDWDAREQSQFDIMPELQDRVNGVAGLQSAVFPPPALPGAGGGTPLQWVIGTTEETEALSDAVQRLLDRARQSGKFDFIETDLHYDRLQVQVEIDRGKAADLGIDMQQLGGDLSSLLSEGYVNYFSVRDRSYRVIPQVERVHRLRPEQLENYYLRARNGTLIPASTIVHLTQTVQPRELVRFNQLNAATLSGVPAPGVTLGEAVDFLRTAAAEILPGEYVTDWKGQSRQYVQESAELVTAFFLSVILIYLVLGAQFESFRDPAIMLVSVPMSLAGALLFMALGVVTVNIYTQVGLLTLIGSIIRHGILLVEFANEVQRREGLDRRRAMETAAAIRLRPILMTTIATLVGMIPLWFASGPGAESRFAIGFVLGAGMAIGTLFTLFVVPAYYTVIASERVGSGERG</sequence>